<dbReference type="Proteomes" id="UP000326799">
    <property type="component" value="Unassembled WGS sequence"/>
</dbReference>
<dbReference type="EMBL" id="ML734112">
    <property type="protein sequence ID" value="KAB8212647.1"/>
    <property type="molecule type" value="Genomic_DNA"/>
</dbReference>
<evidence type="ECO:0000313" key="1">
    <source>
        <dbReference type="EMBL" id="KAB8212647.1"/>
    </source>
</evidence>
<accession>A0A5N6E5X5</accession>
<protein>
    <submittedName>
        <fullName evidence="1">Uncharacterized protein</fullName>
    </submittedName>
</protein>
<gene>
    <name evidence="1" type="ORF">BDV33DRAFT_211101</name>
</gene>
<evidence type="ECO:0000313" key="2">
    <source>
        <dbReference type="Proteomes" id="UP000326799"/>
    </source>
</evidence>
<keyword evidence="2" id="KW-1185">Reference proteome</keyword>
<name>A0A5N6E5X5_9EURO</name>
<proteinExistence type="predicted"/>
<organism evidence="1 2">
    <name type="scientific">Aspergillus novoparasiticus</name>
    <dbReference type="NCBI Taxonomy" id="986946"/>
    <lineage>
        <taxon>Eukaryota</taxon>
        <taxon>Fungi</taxon>
        <taxon>Dikarya</taxon>
        <taxon>Ascomycota</taxon>
        <taxon>Pezizomycotina</taxon>
        <taxon>Eurotiomycetes</taxon>
        <taxon>Eurotiomycetidae</taxon>
        <taxon>Eurotiales</taxon>
        <taxon>Aspergillaceae</taxon>
        <taxon>Aspergillus</taxon>
        <taxon>Aspergillus subgen. Circumdati</taxon>
    </lineage>
</organism>
<reference evidence="1 2" key="1">
    <citation type="submission" date="2019-04" db="EMBL/GenBank/DDBJ databases">
        <title>Fungal friends and foes A comparative genomics study of 23 Aspergillus species from section Flavi.</title>
        <authorList>
            <consortium name="DOE Joint Genome Institute"/>
            <person name="Kjaerbolling I."/>
            <person name="Vesth T.C."/>
            <person name="Frisvad J.C."/>
            <person name="Nybo J.L."/>
            <person name="Theobald S."/>
            <person name="Kildgaard S."/>
            <person name="Petersen T.I."/>
            <person name="Kuo A."/>
            <person name="Sato A."/>
            <person name="Lyhne E.K."/>
            <person name="Kogle M.E."/>
            <person name="Wiebenga A."/>
            <person name="Kun R.S."/>
            <person name="Lubbers R.J."/>
            <person name="Makela M.R."/>
            <person name="Barry K."/>
            <person name="Chovatia M."/>
            <person name="Clum A."/>
            <person name="Daum C."/>
            <person name="Haridas S."/>
            <person name="He G."/>
            <person name="LaButti K."/>
            <person name="Lipzen A."/>
            <person name="Mondo S."/>
            <person name="Pangilinan J."/>
            <person name="Riley R."/>
            <person name="Salamov A."/>
            <person name="Simmons B.A."/>
            <person name="Magnuson J.K."/>
            <person name="Henrissat B."/>
            <person name="Mortensen U.H."/>
            <person name="Larsen T.O."/>
            <person name="De vries R.P."/>
            <person name="Grigoriev I.V."/>
            <person name="Machida M."/>
            <person name="Baker S.E."/>
            <person name="Andersen M.R."/>
        </authorList>
    </citation>
    <scope>NUCLEOTIDE SEQUENCE [LARGE SCALE GENOMIC DNA]</scope>
    <source>
        <strain evidence="1 2">CBS 126849</strain>
    </source>
</reference>
<sequence length="62" mass="6693">MGDVSGQNPFKSAVQASCRPVLSTAFHPVVIIVHDFFKSGALSLTLALVVNWLMDLYTLANT</sequence>
<dbReference type="AlphaFoldDB" id="A0A5N6E5X5"/>